<dbReference type="STRING" id="1164594.SAMN05216204_111125"/>
<dbReference type="InterPro" id="IPR016181">
    <property type="entry name" value="Acyl_CoA_acyltransferase"/>
</dbReference>
<keyword evidence="2" id="KW-0012">Acyltransferase</keyword>
<gene>
    <name evidence="4" type="ORF">SAMN05216204_111125</name>
</gene>
<dbReference type="PROSITE" id="PS51186">
    <property type="entry name" value="GNAT"/>
    <property type="match status" value="1"/>
</dbReference>
<dbReference type="Proteomes" id="UP000198639">
    <property type="component" value="Unassembled WGS sequence"/>
</dbReference>
<organism evidence="4 5">
    <name type="scientific">Massilia yuzhufengensis</name>
    <dbReference type="NCBI Taxonomy" id="1164594"/>
    <lineage>
        <taxon>Bacteria</taxon>
        <taxon>Pseudomonadati</taxon>
        <taxon>Pseudomonadota</taxon>
        <taxon>Betaproteobacteria</taxon>
        <taxon>Burkholderiales</taxon>
        <taxon>Oxalobacteraceae</taxon>
        <taxon>Telluria group</taxon>
        <taxon>Massilia</taxon>
    </lineage>
</organism>
<dbReference type="EMBL" id="FOLD01000011">
    <property type="protein sequence ID" value="SFC87667.1"/>
    <property type="molecule type" value="Genomic_DNA"/>
</dbReference>
<dbReference type="InterPro" id="IPR000182">
    <property type="entry name" value="GNAT_dom"/>
</dbReference>
<evidence type="ECO:0000313" key="5">
    <source>
        <dbReference type="Proteomes" id="UP000198639"/>
    </source>
</evidence>
<evidence type="ECO:0000256" key="1">
    <source>
        <dbReference type="ARBA" id="ARBA00022679"/>
    </source>
</evidence>
<accession>A0A1I1MQB4</accession>
<dbReference type="PANTHER" id="PTHR43877">
    <property type="entry name" value="AMINOALKYLPHOSPHONATE N-ACETYLTRANSFERASE-RELATED-RELATED"/>
    <property type="match status" value="1"/>
</dbReference>
<protein>
    <submittedName>
        <fullName evidence="4">Acetyltransferase (GNAT) family protein</fullName>
    </submittedName>
</protein>
<dbReference type="InterPro" id="IPR050832">
    <property type="entry name" value="Bact_Acetyltransf"/>
</dbReference>
<evidence type="ECO:0000256" key="2">
    <source>
        <dbReference type="ARBA" id="ARBA00023315"/>
    </source>
</evidence>
<dbReference type="GO" id="GO:0016747">
    <property type="term" value="F:acyltransferase activity, transferring groups other than amino-acyl groups"/>
    <property type="evidence" value="ECO:0007669"/>
    <property type="project" value="InterPro"/>
</dbReference>
<keyword evidence="5" id="KW-1185">Reference proteome</keyword>
<sequence length="128" mass="14351">MSAIRLAVRENVLRDPARVTLQMYEDYLDRLGRGWVAEADGEIVAFCYAARGDASIWALFVDPRHEGRGLGKALLALAVGWLFELGHERIRLGTAPDTRADRFYLAQGWDRTPGTGCEVGYVLERRKA</sequence>
<evidence type="ECO:0000313" key="4">
    <source>
        <dbReference type="EMBL" id="SFC87667.1"/>
    </source>
</evidence>
<reference evidence="5" key="1">
    <citation type="submission" date="2016-10" db="EMBL/GenBank/DDBJ databases">
        <authorList>
            <person name="Varghese N."/>
            <person name="Submissions S."/>
        </authorList>
    </citation>
    <scope>NUCLEOTIDE SEQUENCE [LARGE SCALE GENOMIC DNA]</scope>
    <source>
        <strain evidence="5">CGMCC 1.12041</strain>
    </source>
</reference>
<dbReference type="Gene3D" id="3.40.630.30">
    <property type="match status" value="1"/>
</dbReference>
<name>A0A1I1MQB4_9BURK</name>
<feature type="domain" description="N-acetyltransferase" evidence="3">
    <location>
        <begin position="1"/>
        <end position="128"/>
    </location>
</feature>
<proteinExistence type="predicted"/>
<dbReference type="SUPFAM" id="SSF55729">
    <property type="entry name" value="Acyl-CoA N-acyltransferases (Nat)"/>
    <property type="match status" value="1"/>
</dbReference>
<dbReference type="CDD" id="cd04301">
    <property type="entry name" value="NAT_SF"/>
    <property type="match status" value="1"/>
</dbReference>
<dbReference type="AlphaFoldDB" id="A0A1I1MQB4"/>
<evidence type="ECO:0000259" key="3">
    <source>
        <dbReference type="PROSITE" id="PS51186"/>
    </source>
</evidence>
<keyword evidence="1 4" id="KW-0808">Transferase</keyword>
<dbReference type="Pfam" id="PF00583">
    <property type="entry name" value="Acetyltransf_1"/>
    <property type="match status" value="1"/>
</dbReference>